<feature type="compositionally biased region" description="Polar residues" evidence="10">
    <location>
        <begin position="236"/>
        <end position="249"/>
    </location>
</feature>
<reference evidence="12 13" key="1">
    <citation type="submission" date="2019-02" db="EMBL/GenBank/DDBJ databases">
        <title>Genome sequencing of the rare red list fungi Phellinidium pouzarii.</title>
        <authorList>
            <person name="Buettner E."/>
            <person name="Kellner H."/>
        </authorList>
    </citation>
    <scope>NUCLEOTIDE SEQUENCE [LARGE SCALE GENOMIC DNA]</scope>
    <source>
        <strain evidence="12 13">DSM 108285</strain>
    </source>
</reference>
<dbReference type="EC" id="2.7.11.1" evidence="1"/>
<dbReference type="FunFam" id="1.10.510.10:FF:000595">
    <property type="entry name" value="Protein kinase, putative (AFU_orthologue AFUA_5G11840)"/>
    <property type="match status" value="1"/>
</dbReference>
<keyword evidence="4 9" id="KW-0547">Nucleotide-binding</keyword>
<dbReference type="PANTHER" id="PTHR24343:SF137">
    <property type="entry name" value="SERINE_THREONINE-PROTEIN KINASE HRK1"/>
    <property type="match status" value="1"/>
</dbReference>
<feature type="compositionally biased region" description="Low complexity" evidence="10">
    <location>
        <begin position="845"/>
        <end position="862"/>
    </location>
</feature>
<feature type="compositionally biased region" description="Polar residues" evidence="10">
    <location>
        <begin position="208"/>
        <end position="219"/>
    </location>
</feature>
<evidence type="ECO:0000256" key="10">
    <source>
        <dbReference type="SAM" id="MobiDB-lite"/>
    </source>
</evidence>
<dbReference type="GO" id="GO:0005829">
    <property type="term" value="C:cytosol"/>
    <property type="evidence" value="ECO:0007669"/>
    <property type="project" value="TreeGrafter"/>
</dbReference>
<sequence length="1112" mass="120530">MRKRVPLFETTTAGDCWRSCSPASDNENVPEETNEMQFKQSQGTPPRSLFPLSPRHHLLLTSVAALHALSQRLALDNHLLLTQCSLRNQWNQWHSRFPPQRPPKTLRHSALTAPLLSPPPPHPATASTSSPLRGTGSRFPPPTSCPRPSVAMMPPTTTSQCTRIPIRPRLALPRGRTRQPTARRVLVGPPLAVPEADDPGRAAREQASMPTSPRSTDLSISLPHPPPFAQSIFPPQVSSTPSPAKQPSTAGRPHLVGPHRRRSLFGFHSPSVPPTGPSSPAESSGSSTSLANMANASSSSTATLTMKQTKHSGPIYDLKRFLNHHIPHHNHSLHPSTVHNRAVSSSASSSTGSKVGTTIHTPEDPHETPDTQLRGPGFSNTEVYDEGGHIPQSATQPVSNEVTSFAHVDECQRSKSRVVSAFSRNDDAAKKKSLEKLGGKHADGNVPVTHDLVKHAKGRPEASVIDESSYAVSAKKTRSSGTNGSRDTHTPPRTPPPQSSGRASPSGSGRSTISLNHLHHALHSASNRHVSNDHHHGHNAILSLSEATHAHLSKKYGKWGRMLGSGAGGTVRLIKASTRNGGRIYAVKEFRPKRNGETEKEYQKKVTAEFCVGSTLHHPNIIETVDIVSDHGHYYEVMEYAPFDLFSVVMSGKMTRPEIYCVFRQICDGVEYLHSMGLAHRDLKLDNCVMTGSNVVKLIDFGTATVFHYPGKQQIKATGIVGSDPYLAPEVLSDESYDPRKTDVWSVAMIFLCMILRRFPWKLPDSKTDPNFRNFVNAHPDLCLKPPTKEKELTNGGSKSGSLHKTSRSASGSSADMDSSVASSGTCASSLLASSDGDTVFTVPSRNPSGGSSGNESSNVGDSNSLYKNSFLDAQAHHPTGSIATLPAMLVADQRLSHSESPRELDQSDLKFARPSTTTESAPASPVLRAMNVETSSAATLSSASETPRAERHQPRSSSTPITPITPTSDSLTPVARAPRQGNTNNCSLPNRTAADNVVISSPPVPEAHRQRRHDSEWRRRFDLSLAPARDAWEGGKHSGLLCGCINDHRENVSGIDSPHEHCQDHCCDPEEEDDGDEWLKSIVPCSHEGVNSHHTHVKVSVDEKPAKKRLF</sequence>
<feature type="compositionally biased region" description="Polar residues" evidence="10">
    <location>
        <begin position="795"/>
        <end position="804"/>
    </location>
</feature>
<dbReference type="SMART" id="SM00220">
    <property type="entry name" value="S_TKc"/>
    <property type="match status" value="1"/>
</dbReference>
<dbReference type="PROSITE" id="PS00108">
    <property type="entry name" value="PROTEIN_KINASE_ST"/>
    <property type="match status" value="1"/>
</dbReference>
<dbReference type="GO" id="GO:0005524">
    <property type="term" value="F:ATP binding"/>
    <property type="evidence" value="ECO:0007669"/>
    <property type="project" value="UniProtKB-UniRule"/>
</dbReference>
<keyword evidence="3" id="KW-0808">Transferase</keyword>
<evidence type="ECO:0000256" key="4">
    <source>
        <dbReference type="ARBA" id="ARBA00022741"/>
    </source>
</evidence>
<evidence type="ECO:0000256" key="2">
    <source>
        <dbReference type="ARBA" id="ARBA00022527"/>
    </source>
</evidence>
<gene>
    <name evidence="12" type="ORF">EW145_g6794</name>
</gene>
<feature type="binding site" evidence="9">
    <location>
        <position position="588"/>
    </location>
    <ligand>
        <name>ATP</name>
        <dbReference type="ChEBI" id="CHEBI:30616"/>
    </ligand>
</feature>
<feature type="region of interest" description="Disordered" evidence="10">
    <location>
        <begin position="327"/>
        <end position="398"/>
    </location>
</feature>
<feature type="compositionally biased region" description="Low complexity" evidence="10">
    <location>
        <begin position="808"/>
        <end position="820"/>
    </location>
</feature>
<accession>A0A4S4KTZ6</accession>
<comment type="caution">
    <text evidence="12">The sequence shown here is derived from an EMBL/GenBank/DDBJ whole genome shotgun (WGS) entry which is preliminary data.</text>
</comment>
<feature type="region of interest" description="Disordered" evidence="10">
    <location>
        <begin position="895"/>
        <end position="1017"/>
    </location>
</feature>
<dbReference type="PROSITE" id="PS50011">
    <property type="entry name" value="PROTEIN_KINASE_DOM"/>
    <property type="match status" value="1"/>
</dbReference>
<proteinExistence type="predicted"/>
<dbReference type="Pfam" id="PF00069">
    <property type="entry name" value="Pkinase"/>
    <property type="match status" value="1"/>
</dbReference>
<feature type="domain" description="Protein kinase" evidence="11">
    <location>
        <begin position="557"/>
        <end position="872"/>
    </location>
</feature>
<dbReference type="OrthoDB" id="6513151at2759"/>
<feature type="compositionally biased region" description="Low complexity" evidence="10">
    <location>
        <begin position="163"/>
        <end position="174"/>
    </location>
</feature>
<keyword evidence="5" id="KW-0418">Kinase</keyword>
<dbReference type="PROSITE" id="PS00107">
    <property type="entry name" value="PROTEIN_KINASE_ATP"/>
    <property type="match status" value="1"/>
</dbReference>
<evidence type="ECO:0000259" key="11">
    <source>
        <dbReference type="PROSITE" id="PS50011"/>
    </source>
</evidence>
<feature type="compositionally biased region" description="Basic and acidic residues" evidence="10">
    <location>
        <begin position="895"/>
        <end position="912"/>
    </location>
</feature>
<dbReference type="InterPro" id="IPR000719">
    <property type="entry name" value="Prot_kinase_dom"/>
</dbReference>
<feature type="compositionally biased region" description="Low complexity" evidence="10">
    <location>
        <begin position="342"/>
        <end position="357"/>
    </location>
</feature>
<feature type="region of interest" description="Disordered" evidence="10">
    <location>
        <begin position="838"/>
        <end position="862"/>
    </location>
</feature>
<evidence type="ECO:0000256" key="9">
    <source>
        <dbReference type="PROSITE-ProRule" id="PRU10141"/>
    </source>
</evidence>
<evidence type="ECO:0000256" key="5">
    <source>
        <dbReference type="ARBA" id="ARBA00022777"/>
    </source>
</evidence>
<evidence type="ECO:0000256" key="7">
    <source>
        <dbReference type="ARBA" id="ARBA00047899"/>
    </source>
</evidence>
<feature type="region of interest" description="Disordered" evidence="10">
    <location>
        <begin position="22"/>
        <end position="50"/>
    </location>
</feature>
<feature type="compositionally biased region" description="Low complexity" evidence="10">
    <location>
        <begin position="956"/>
        <end position="974"/>
    </location>
</feature>
<feature type="region of interest" description="Disordered" evidence="10">
    <location>
        <begin position="455"/>
        <end position="513"/>
    </location>
</feature>
<dbReference type="InterPro" id="IPR008271">
    <property type="entry name" value="Ser/Thr_kinase_AS"/>
</dbReference>
<keyword evidence="2" id="KW-0723">Serine/threonine-protein kinase</keyword>
<evidence type="ECO:0000256" key="1">
    <source>
        <dbReference type="ARBA" id="ARBA00012513"/>
    </source>
</evidence>
<dbReference type="EMBL" id="SGPK01000560">
    <property type="protein sequence ID" value="THH02124.1"/>
    <property type="molecule type" value="Genomic_DNA"/>
</dbReference>
<dbReference type="GO" id="GO:0004674">
    <property type="term" value="F:protein serine/threonine kinase activity"/>
    <property type="evidence" value="ECO:0007669"/>
    <property type="project" value="UniProtKB-KW"/>
</dbReference>
<keyword evidence="13" id="KW-1185">Reference proteome</keyword>
<organism evidence="12 13">
    <name type="scientific">Phellinidium pouzarii</name>
    <dbReference type="NCBI Taxonomy" id="167371"/>
    <lineage>
        <taxon>Eukaryota</taxon>
        <taxon>Fungi</taxon>
        <taxon>Dikarya</taxon>
        <taxon>Basidiomycota</taxon>
        <taxon>Agaricomycotina</taxon>
        <taxon>Agaricomycetes</taxon>
        <taxon>Hymenochaetales</taxon>
        <taxon>Hymenochaetaceae</taxon>
        <taxon>Phellinidium</taxon>
    </lineage>
</organism>
<feature type="region of interest" description="Disordered" evidence="10">
    <location>
        <begin position="111"/>
        <end position="308"/>
    </location>
</feature>
<evidence type="ECO:0000313" key="13">
    <source>
        <dbReference type="Proteomes" id="UP000308199"/>
    </source>
</evidence>
<feature type="compositionally biased region" description="Low complexity" evidence="10">
    <location>
        <begin position="278"/>
        <end position="306"/>
    </location>
</feature>
<feature type="compositionally biased region" description="Low complexity" evidence="10">
    <location>
        <begin position="934"/>
        <end position="947"/>
    </location>
</feature>
<dbReference type="InterPro" id="IPR017441">
    <property type="entry name" value="Protein_kinase_ATP_BS"/>
</dbReference>
<evidence type="ECO:0000256" key="8">
    <source>
        <dbReference type="ARBA" id="ARBA00048679"/>
    </source>
</evidence>
<comment type="catalytic activity">
    <reaction evidence="8">
        <text>L-seryl-[protein] + ATP = O-phospho-L-seryl-[protein] + ADP + H(+)</text>
        <dbReference type="Rhea" id="RHEA:17989"/>
        <dbReference type="Rhea" id="RHEA-COMP:9863"/>
        <dbReference type="Rhea" id="RHEA-COMP:11604"/>
        <dbReference type="ChEBI" id="CHEBI:15378"/>
        <dbReference type="ChEBI" id="CHEBI:29999"/>
        <dbReference type="ChEBI" id="CHEBI:30616"/>
        <dbReference type="ChEBI" id="CHEBI:83421"/>
        <dbReference type="ChEBI" id="CHEBI:456216"/>
        <dbReference type="EC" id="2.7.11.1"/>
    </reaction>
</comment>
<comment type="catalytic activity">
    <reaction evidence="7">
        <text>L-threonyl-[protein] + ATP = O-phospho-L-threonyl-[protein] + ADP + H(+)</text>
        <dbReference type="Rhea" id="RHEA:46608"/>
        <dbReference type="Rhea" id="RHEA-COMP:11060"/>
        <dbReference type="Rhea" id="RHEA-COMP:11605"/>
        <dbReference type="ChEBI" id="CHEBI:15378"/>
        <dbReference type="ChEBI" id="CHEBI:30013"/>
        <dbReference type="ChEBI" id="CHEBI:30616"/>
        <dbReference type="ChEBI" id="CHEBI:61977"/>
        <dbReference type="ChEBI" id="CHEBI:456216"/>
        <dbReference type="EC" id="2.7.11.1"/>
    </reaction>
</comment>
<feature type="compositionally biased region" description="Polar residues" evidence="10">
    <location>
        <begin position="35"/>
        <end position="45"/>
    </location>
</feature>
<protein>
    <recommendedName>
        <fullName evidence="1">non-specific serine/threonine protein kinase</fullName>
        <ecNumber evidence="1">2.7.11.1</ecNumber>
    </recommendedName>
</protein>
<name>A0A4S4KTZ6_9AGAM</name>
<keyword evidence="6 9" id="KW-0067">ATP-binding</keyword>
<dbReference type="SUPFAM" id="SSF56112">
    <property type="entry name" value="Protein kinase-like (PK-like)"/>
    <property type="match status" value="1"/>
</dbReference>
<dbReference type="PANTHER" id="PTHR24343">
    <property type="entry name" value="SERINE/THREONINE KINASE"/>
    <property type="match status" value="1"/>
</dbReference>
<evidence type="ECO:0000256" key="3">
    <source>
        <dbReference type="ARBA" id="ARBA00022679"/>
    </source>
</evidence>
<dbReference type="InterPro" id="IPR011009">
    <property type="entry name" value="Kinase-like_dom_sf"/>
</dbReference>
<dbReference type="Proteomes" id="UP000308199">
    <property type="component" value="Unassembled WGS sequence"/>
</dbReference>
<feature type="compositionally biased region" description="Polar residues" evidence="10">
    <location>
        <begin position="981"/>
        <end position="991"/>
    </location>
</feature>
<feature type="compositionally biased region" description="Low complexity" evidence="10">
    <location>
        <begin position="499"/>
        <end position="513"/>
    </location>
</feature>
<feature type="region of interest" description="Disordered" evidence="10">
    <location>
        <begin position="786"/>
        <end position="820"/>
    </location>
</feature>
<dbReference type="AlphaFoldDB" id="A0A4S4KTZ6"/>
<evidence type="ECO:0000313" key="12">
    <source>
        <dbReference type="EMBL" id="THH02124.1"/>
    </source>
</evidence>
<dbReference type="Gene3D" id="1.10.510.10">
    <property type="entry name" value="Transferase(Phosphotransferase) domain 1"/>
    <property type="match status" value="1"/>
</dbReference>
<evidence type="ECO:0000256" key="6">
    <source>
        <dbReference type="ARBA" id="ARBA00022840"/>
    </source>
</evidence>